<dbReference type="Proteomes" id="UP000828390">
    <property type="component" value="Unassembled WGS sequence"/>
</dbReference>
<protein>
    <submittedName>
        <fullName evidence="1">Uncharacterized protein</fullName>
    </submittedName>
</protein>
<evidence type="ECO:0000313" key="2">
    <source>
        <dbReference type="Proteomes" id="UP000828390"/>
    </source>
</evidence>
<reference evidence="1" key="1">
    <citation type="journal article" date="2019" name="bioRxiv">
        <title>The Genome of the Zebra Mussel, Dreissena polymorpha: A Resource for Invasive Species Research.</title>
        <authorList>
            <person name="McCartney M.A."/>
            <person name="Auch B."/>
            <person name="Kono T."/>
            <person name="Mallez S."/>
            <person name="Zhang Y."/>
            <person name="Obille A."/>
            <person name="Becker A."/>
            <person name="Abrahante J.E."/>
            <person name="Garbe J."/>
            <person name="Badalamenti J.P."/>
            <person name="Herman A."/>
            <person name="Mangelson H."/>
            <person name="Liachko I."/>
            <person name="Sullivan S."/>
            <person name="Sone E.D."/>
            <person name="Koren S."/>
            <person name="Silverstein K.A.T."/>
            <person name="Beckman K.B."/>
            <person name="Gohl D.M."/>
        </authorList>
    </citation>
    <scope>NUCLEOTIDE SEQUENCE</scope>
    <source>
        <strain evidence="1">Duluth1</strain>
        <tissue evidence="1">Whole animal</tissue>
    </source>
</reference>
<sequence>MSDKVMDWTSLFRPPANIRQSNNQSRDPALWLTWKTNAPLVAITNLGTKRHWTIHTQLLTKLTQLLTKFGEDRTQLLTKFADTAVDAARLPAKGETIIRPVFKNGRIKRKTAPPPDGHFHQDWTINVTPRPYWENCPAPGGHFFQQTATILKLERAIIKTNILIKFHKDWTINVTS</sequence>
<gene>
    <name evidence="1" type="ORF">DPMN_010680</name>
</gene>
<accession>A0A9D4MZ65</accession>
<dbReference type="EMBL" id="JAIWYP010000001">
    <property type="protein sequence ID" value="KAH3886668.1"/>
    <property type="molecule type" value="Genomic_DNA"/>
</dbReference>
<organism evidence="1 2">
    <name type="scientific">Dreissena polymorpha</name>
    <name type="common">Zebra mussel</name>
    <name type="synonym">Mytilus polymorpha</name>
    <dbReference type="NCBI Taxonomy" id="45954"/>
    <lineage>
        <taxon>Eukaryota</taxon>
        <taxon>Metazoa</taxon>
        <taxon>Spiralia</taxon>
        <taxon>Lophotrochozoa</taxon>
        <taxon>Mollusca</taxon>
        <taxon>Bivalvia</taxon>
        <taxon>Autobranchia</taxon>
        <taxon>Heteroconchia</taxon>
        <taxon>Euheterodonta</taxon>
        <taxon>Imparidentia</taxon>
        <taxon>Neoheterodontei</taxon>
        <taxon>Myida</taxon>
        <taxon>Dreissenoidea</taxon>
        <taxon>Dreissenidae</taxon>
        <taxon>Dreissena</taxon>
    </lineage>
</organism>
<proteinExistence type="predicted"/>
<comment type="caution">
    <text evidence="1">The sequence shown here is derived from an EMBL/GenBank/DDBJ whole genome shotgun (WGS) entry which is preliminary data.</text>
</comment>
<keyword evidence="2" id="KW-1185">Reference proteome</keyword>
<evidence type="ECO:0000313" key="1">
    <source>
        <dbReference type="EMBL" id="KAH3886668.1"/>
    </source>
</evidence>
<dbReference type="AlphaFoldDB" id="A0A9D4MZ65"/>
<name>A0A9D4MZ65_DREPO</name>
<reference evidence="1" key="2">
    <citation type="submission" date="2020-11" db="EMBL/GenBank/DDBJ databases">
        <authorList>
            <person name="McCartney M.A."/>
            <person name="Auch B."/>
            <person name="Kono T."/>
            <person name="Mallez S."/>
            <person name="Becker A."/>
            <person name="Gohl D.M."/>
            <person name="Silverstein K.A.T."/>
            <person name="Koren S."/>
            <person name="Bechman K.B."/>
            <person name="Herman A."/>
            <person name="Abrahante J.E."/>
            <person name="Garbe J."/>
        </authorList>
    </citation>
    <scope>NUCLEOTIDE SEQUENCE</scope>
    <source>
        <strain evidence="1">Duluth1</strain>
        <tissue evidence="1">Whole animal</tissue>
    </source>
</reference>